<dbReference type="CDD" id="cd00495">
    <property type="entry name" value="Ribosomal_L25_TL5_CTC"/>
    <property type="match status" value="1"/>
</dbReference>
<keyword evidence="1 5" id="KW-0699">rRNA-binding</keyword>
<evidence type="ECO:0000259" key="7">
    <source>
        <dbReference type="Pfam" id="PF01386"/>
    </source>
</evidence>
<dbReference type="AlphaFoldDB" id="A0A2D3L5N5"/>
<sequence>MKQIQISGKKRETTGKKASKELRKEGMIPCNLYGEAKADGKPVAFSFVAPMSELRKLIYTPHIYLVELNIDGVNHAAIMKEIQFHPTTDAVLHIDFYEVNESKPIVMGVPVKHIGLAQGVRDGGRMNKSIRKINVRAPYAQIPETLDIDVTKLRIGKSIKVGDLSFEGLELITSKDVVVCSIKNTRNAVASTESEEEGSEESTAE</sequence>
<name>A0A2D3L5N5_PREIN</name>
<dbReference type="GO" id="GO:0008097">
    <property type="term" value="F:5S rRNA binding"/>
    <property type="evidence" value="ECO:0007669"/>
    <property type="project" value="InterPro"/>
</dbReference>
<dbReference type="GO" id="GO:0006412">
    <property type="term" value="P:translation"/>
    <property type="evidence" value="ECO:0007669"/>
    <property type="project" value="UniProtKB-UniRule"/>
</dbReference>
<dbReference type="NCBIfam" id="TIGR00731">
    <property type="entry name" value="bL25_bact_ctc"/>
    <property type="match status" value="1"/>
</dbReference>
<comment type="similarity">
    <text evidence="5">Belongs to the bacterial ribosomal protein bL25 family. CTC subfamily.</text>
</comment>
<dbReference type="HAMAP" id="MF_01334">
    <property type="entry name" value="Ribosomal_bL25_CTC"/>
    <property type="match status" value="1"/>
</dbReference>
<dbReference type="Pfam" id="PF01386">
    <property type="entry name" value="Ribosomal_L25p"/>
    <property type="match status" value="1"/>
</dbReference>
<evidence type="ECO:0000256" key="3">
    <source>
        <dbReference type="ARBA" id="ARBA00022980"/>
    </source>
</evidence>
<feature type="compositionally biased region" description="Basic and acidic residues" evidence="6">
    <location>
        <begin position="9"/>
        <end position="21"/>
    </location>
</feature>
<proteinExistence type="inferred from homology"/>
<reference evidence="9 10" key="1">
    <citation type="submission" date="2017-11" db="EMBL/GenBank/DDBJ databases">
        <title>Genome sequencing of Prevotella intermedia KCOM 2837.</title>
        <authorList>
            <person name="Kook J.-K."/>
            <person name="Park S.-N."/>
            <person name="Lim Y.K."/>
        </authorList>
    </citation>
    <scope>NUCLEOTIDE SEQUENCE [LARGE SCALE GENOMIC DNA]</scope>
    <source>
        <strain evidence="9 10">KCOM 2837</strain>
    </source>
</reference>
<dbReference type="Proteomes" id="UP000229630">
    <property type="component" value="Chromosome 1"/>
</dbReference>
<accession>A0A2D3L5N5</accession>
<dbReference type="NCBIfam" id="NF004132">
    <property type="entry name" value="PRK05618.2-2"/>
    <property type="match status" value="1"/>
</dbReference>
<dbReference type="InterPro" id="IPR001021">
    <property type="entry name" value="Ribosomal_bL25_long"/>
</dbReference>
<dbReference type="PANTHER" id="PTHR33284">
    <property type="entry name" value="RIBOSOMAL PROTEIN L25/GLN-TRNA SYNTHETASE, ANTI-CODON-BINDING DOMAIN-CONTAINING PROTEIN"/>
    <property type="match status" value="1"/>
</dbReference>
<dbReference type="Pfam" id="PF14693">
    <property type="entry name" value="Ribosomal_TL5_C"/>
    <property type="match status" value="1"/>
</dbReference>
<evidence type="ECO:0000313" key="9">
    <source>
        <dbReference type="EMBL" id="ATV25851.1"/>
    </source>
</evidence>
<dbReference type="InterPro" id="IPR020056">
    <property type="entry name" value="Rbsml_bL25/Gln-tRNA_synth_N"/>
</dbReference>
<keyword evidence="4 5" id="KW-0687">Ribonucleoprotein</keyword>
<dbReference type="PANTHER" id="PTHR33284:SF1">
    <property type="entry name" value="RIBOSOMAL PROTEIN L25_GLN-TRNA SYNTHETASE, ANTI-CODON-BINDING DOMAIN-CONTAINING PROTEIN"/>
    <property type="match status" value="1"/>
</dbReference>
<dbReference type="Gene3D" id="2.170.120.20">
    <property type="entry name" value="Ribosomal protein L25, beta domain"/>
    <property type="match status" value="1"/>
</dbReference>
<feature type="domain" description="Large ribosomal subunit protein bL25 L25" evidence="7">
    <location>
        <begin position="7"/>
        <end position="96"/>
    </location>
</feature>
<evidence type="ECO:0000256" key="4">
    <source>
        <dbReference type="ARBA" id="ARBA00023274"/>
    </source>
</evidence>
<evidence type="ECO:0000256" key="6">
    <source>
        <dbReference type="SAM" id="MobiDB-lite"/>
    </source>
</evidence>
<comment type="subunit">
    <text evidence="5">Part of the 50S ribosomal subunit; part of the 5S rRNA/L5/L18/L25 subcomplex. Contacts the 5S rRNA. Binds to the 5S rRNA independently of L5 and L18.</text>
</comment>
<feature type="domain" description="Large ribosomal subunit protein bL25 beta" evidence="8">
    <location>
        <begin position="105"/>
        <end position="185"/>
    </location>
</feature>
<keyword evidence="3 5" id="KW-0689">Ribosomal protein</keyword>
<evidence type="ECO:0000256" key="1">
    <source>
        <dbReference type="ARBA" id="ARBA00022730"/>
    </source>
</evidence>
<dbReference type="InterPro" id="IPR029751">
    <property type="entry name" value="Ribosomal_L25_dom"/>
</dbReference>
<dbReference type="InterPro" id="IPR011035">
    <property type="entry name" value="Ribosomal_bL25/Gln-tRNA_synth"/>
</dbReference>
<evidence type="ECO:0000259" key="8">
    <source>
        <dbReference type="Pfam" id="PF14693"/>
    </source>
</evidence>
<dbReference type="Gene3D" id="2.40.240.10">
    <property type="entry name" value="Ribosomal Protein L25, Chain P"/>
    <property type="match status" value="1"/>
</dbReference>
<dbReference type="EMBL" id="CP024723">
    <property type="protein sequence ID" value="ATV25851.1"/>
    <property type="molecule type" value="Genomic_DNA"/>
</dbReference>
<dbReference type="InterPro" id="IPR020930">
    <property type="entry name" value="Ribosomal_uL5_bac-type"/>
</dbReference>
<protein>
    <recommendedName>
        <fullName evidence="5">Large ribosomal subunit protein bL25</fullName>
    </recommendedName>
    <alternativeName>
        <fullName evidence="5">General stress protein CTC</fullName>
    </alternativeName>
</protein>
<gene>
    <name evidence="5" type="primary">rplY</name>
    <name evidence="5" type="synonym">ctc</name>
    <name evidence="9" type="ORF">CTM62_03360</name>
</gene>
<dbReference type="InterPro" id="IPR020057">
    <property type="entry name" value="Ribosomal_bL25_b-dom"/>
</dbReference>
<evidence type="ECO:0000256" key="5">
    <source>
        <dbReference type="HAMAP-Rule" id="MF_01334"/>
    </source>
</evidence>
<dbReference type="RefSeq" id="WP_100018955.1">
    <property type="nucleotide sequence ID" value="NZ_CP024723.1"/>
</dbReference>
<keyword evidence="2 5" id="KW-0694">RNA-binding</keyword>
<evidence type="ECO:0000256" key="2">
    <source>
        <dbReference type="ARBA" id="ARBA00022884"/>
    </source>
</evidence>
<feature type="region of interest" description="Disordered" evidence="6">
    <location>
        <begin position="1"/>
        <end position="21"/>
    </location>
</feature>
<dbReference type="SUPFAM" id="SSF50715">
    <property type="entry name" value="Ribosomal protein L25-like"/>
    <property type="match status" value="1"/>
</dbReference>
<dbReference type="GO" id="GO:0003735">
    <property type="term" value="F:structural constituent of ribosome"/>
    <property type="evidence" value="ECO:0007669"/>
    <property type="project" value="InterPro"/>
</dbReference>
<evidence type="ECO:0000313" key="10">
    <source>
        <dbReference type="Proteomes" id="UP000229630"/>
    </source>
</evidence>
<dbReference type="GO" id="GO:0022625">
    <property type="term" value="C:cytosolic large ribosomal subunit"/>
    <property type="evidence" value="ECO:0007669"/>
    <property type="project" value="TreeGrafter"/>
</dbReference>
<comment type="function">
    <text evidence="5">This is one of the proteins that binds to the 5S RNA in the ribosome where it forms part of the central protuberance.</text>
</comment>
<organism evidence="9 10">
    <name type="scientific">Prevotella intermedia</name>
    <dbReference type="NCBI Taxonomy" id="28131"/>
    <lineage>
        <taxon>Bacteria</taxon>
        <taxon>Pseudomonadati</taxon>
        <taxon>Bacteroidota</taxon>
        <taxon>Bacteroidia</taxon>
        <taxon>Bacteroidales</taxon>
        <taxon>Prevotellaceae</taxon>
        <taxon>Prevotella</taxon>
    </lineage>
</organism>
<dbReference type="InterPro" id="IPR037121">
    <property type="entry name" value="Ribosomal_bL25_C"/>
</dbReference>